<dbReference type="OrthoDB" id="463809at2"/>
<gene>
    <name evidence="1" type="ORF">A2T98_09590</name>
</gene>
<evidence type="ECO:0000313" key="2">
    <source>
        <dbReference type="Proteomes" id="UP000076555"/>
    </source>
</evidence>
<evidence type="ECO:0000313" key="1">
    <source>
        <dbReference type="EMBL" id="KZL50023.1"/>
    </source>
</evidence>
<dbReference type="Proteomes" id="UP000076555">
    <property type="component" value="Unassembled WGS sequence"/>
</dbReference>
<organism evidence="1 2">
    <name type="scientific">Nodularia spumigena CENA596</name>
    <dbReference type="NCBI Taxonomy" id="1819295"/>
    <lineage>
        <taxon>Bacteria</taxon>
        <taxon>Bacillati</taxon>
        <taxon>Cyanobacteriota</taxon>
        <taxon>Cyanophyceae</taxon>
        <taxon>Nostocales</taxon>
        <taxon>Nodulariaceae</taxon>
        <taxon>Nodularia</taxon>
    </lineage>
</organism>
<proteinExistence type="predicted"/>
<name>A0A161UVH9_NODSP</name>
<dbReference type="RefSeq" id="WP_006197092.1">
    <property type="nucleotide sequence ID" value="NZ_CAWMRI010000116.1"/>
</dbReference>
<dbReference type="EMBL" id="LWAJ01000116">
    <property type="protein sequence ID" value="KZL50023.1"/>
    <property type="molecule type" value="Genomic_DNA"/>
</dbReference>
<accession>A0A161UVH9</accession>
<reference evidence="1 2" key="1">
    <citation type="submission" date="2016-04" db="EMBL/GenBank/DDBJ databases">
        <title>Draft Genome Assembly of the Bloom-forming Cyanobacterium Nodularia spumigena Strain CENA596 in Shrimp Production Ponds.</title>
        <authorList>
            <person name="Popin R.V."/>
            <person name="Rigonato J."/>
            <person name="Abreu V.A."/>
            <person name="Andreote A.P."/>
            <person name="Silveira S.B."/>
            <person name="Odebrecht C."/>
            <person name="Fiore M.F."/>
        </authorList>
    </citation>
    <scope>NUCLEOTIDE SEQUENCE [LARGE SCALE GENOMIC DNA]</scope>
    <source>
        <strain evidence="1 2">CENA596</strain>
    </source>
</reference>
<dbReference type="AlphaFoldDB" id="A0A161UVH9"/>
<sequence length="80" mass="9678">MLREKLKRELDKFNEEQLKQIADFIKFIEFKSKENTVPTPFWQRATPTERAKEFRKWVSQLPKNTPSLPDEAFSRDSIYE</sequence>
<protein>
    <recommendedName>
        <fullName evidence="3">DUF2281 domain-containing protein</fullName>
    </recommendedName>
</protein>
<dbReference type="GeneID" id="78016113"/>
<evidence type="ECO:0008006" key="3">
    <source>
        <dbReference type="Google" id="ProtNLM"/>
    </source>
</evidence>
<comment type="caution">
    <text evidence="1">The sequence shown here is derived from an EMBL/GenBank/DDBJ whole genome shotgun (WGS) entry which is preliminary data.</text>
</comment>